<dbReference type="InterPro" id="IPR016747">
    <property type="entry name" value="Phosphotransbutyrylase"/>
</dbReference>
<dbReference type="STRING" id="29341.RSJ17_09695"/>
<feature type="domain" description="VanZ-like" evidence="2">
    <location>
        <begin position="7"/>
        <end position="135"/>
    </location>
</feature>
<dbReference type="Pfam" id="PF04892">
    <property type="entry name" value="VanZ"/>
    <property type="match status" value="1"/>
</dbReference>
<keyword evidence="1" id="KW-1133">Transmembrane helix</keyword>
<evidence type="ECO:0000313" key="3">
    <source>
        <dbReference type="EMBL" id="KIE48275.1"/>
    </source>
</evidence>
<dbReference type="PANTHER" id="PTHR28008:SF1">
    <property type="entry name" value="DOMAIN PROTEIN, PUTATIVE (AFU_ORTHOLOGUE AFUA_3G10980)-RELATED"/>
    <property type="match status" value="1"/>
</dbReference>
<keyword evidence="4" id="KW-1185">Reference proteome</keyword>
<accession>A0A0C1UM22</accession>
<comment type="caution">
    <text evidence="3">The sequence shown here is derived from an EMBL/GenBank/DDBJ whole genome shotgun (WGS) entry which is preliminary data.</text>
</comment>
<dbReference type="InterPro" id="IPR006976">
    <property type="entry name" value="VanZ-like"/>
</dbReference>
<evidence type="ECO:0000256" key="1">
    <source>
        <dbReference type="SAM" id="Phobius"/>
    </source>
</evidence>
<dbReference type="OrthoDB" id="291892at2"/>
<protein>
    <submittedName>
        <fullName evidence="3">VanZ like family protein</fullName>
    </submittedName>
</protein>
<dbReference type="PANTHER" id="PTHR28008">
    <property type="entry name" value="DOMAIN PROTEIN, PUTATIVE (AFU_ORTHOLOGUE AFUA_3G10980)-RELATED"/>
    <property type="match status" value="1"/>
</dbReference>
<dbReference type="RefSeq" id="WP_039630004.1">
    <property type="nucleotide sequence ID" value="NZ_AYSO01000011.1"/>
</dbReference>
<organism evidence="3 4">
    <name type="scientific">Clostridium argentinense CDC 2741</name>
    <dbReference type="NCBI Taxonomy" id="1418104"/>
    <lineage>
        <taxon>Bacteria</taxon>
        <taxon>Bacillati</taxon>
        <taxon>Bacillota</taxon>
        <taxon>Clostridia</taxon>
        <taxon>Eubacteriales</taxon>
        <taxon>Clostridiaceae</taxon>
        <taxon>Clostridium</taxon>
    </lineage>
</organism>
<reference evidence="3 4" key="1">
    <citation type="journal article" date="2015" name="Infect. Genet. Evol.">
        <title>Genomic sequences of six botulinum neurotoxin-producing strains representing three clostridial species illustrate the mobility and diversity of botulinum neurotoxin genes.</title>
        <authorList>
            <person name="Smith T.J."/>
            <person name="Hill K.K."/>
            <person name="Xie G."/>
            <person name="Foley B.T."/>
            <person name="Williamson C.H."/>
            <person name="Foster J.T."/>
            <person name="Johnson S.L."/>
            <person name="Chertkov O."/>
            <person name="Teshima H."/>
            <person name="Gibbons H.S."/>
            <person name="Johnsky L.A."/>
            <person name="Karavis M.A."/>
            <person name="Smith L.A."/>
        </authorList>
    </citation>
    <scope>NUCLEOTIDE SEQUENCE [LARGE SCALE GENOMIC DNA]</scope>
    <source>
        <strain evidence="3 4">CDC 2741</strain>
    </source>
</reference>
<sequence length="145" mass="17028">MNKKLKWLLLIAWMCIIFWFSHQPSIQSDEQSYLVISMLRTIGINFNSVFGELSNFIIRKLGHFTEYFILYVLFYNVLKEYFKFKSSILLSIVFVFLYSCSDEFHQLFVIGRDGSIKDVILDTSGGMIGMLIVYIKNKIEYVSKS</sequence>
<feature type="transmembrane region" description="Helical" evidence="1">
    <location>
        <begin position="56"/>
        <end position="74"/>
    </location>
</feature>
<dbReference type="Proteomes" id="UP000031366">
    <property type="component" value="Unassembled WGS sequence"/>
</dbReference>
<proteinExistence type="predicted"/>
<name>A0A0C1UM22_9CLOT</name>
<gene>
    <name evidence="3" type="ORF">U732_3967</name>
</gene>
<keyword evidence="1" id="KW-0472">Membrane</keyword>
<evidence type="ECO:0000313" key="4">
    <source>
        <dbReference type="Proteomes" id="UP000031366"/>
    </source>
</evidence>
<dbReference type="PIRSF" id="PIRSF019083">
    <property type="entry name" value="UCP019083_VanZ"/>
    <property type="match status" value="1"/>
</dbReference>
<dbReference type="AlphaFoldDB" id="A0A0C1UM22"/>
<dbReference type="EMBL" id="AYSO01000011">
    <property type="protein sequence ID" value="KIE48275.1"/>
    <property type="molecule type" value="Genomic_DNA"/>
</dbReference>
<keyword evidence="1" id="KW-0812">Transmembrane</keyword>
<evidence type="ECO:0000259" key="2">
    <source>
        <dbReference type="Pfam" id="PF04892"/>
    </source>
</evidence>
<dbReference type="NCBIfam" id="NF037970">
    <property type="entry name" value="vanZ_1"/>
    <property type="match status" value="1"/>
</dbReference>